<reference evidence="1 2" key="1">
    <citation type="submission" date="2018-11" db="EMBL/GenBank/DDBJ databases">
        <title>Sequencing the genomes of 1000 actinobacteria strains.</title>
        <authorList>
            <person name="Klenk H.-P."/>
        </authorList>
    </citation>
    <scope>NUCLEOTIDE SEQUENCE [LARGE SCALE GENOMIC DNA]</scope>
    <source>
        <strain evidence="1 2">DSM 14012</strain>
    </source>
</reference>
<gene>
    <name evidence="1" type="ORF">EDD42_2816</name>
</gene>
<name>A0A3N2C5F0_9MICO</name>
<protein>
    <submittedName>
        <fullName evidence="1">Uncharacterized protein</fullName>
    </submittedName>
</protein>
<evidence type="ECO:0000313" key="2">
    <source>
        <dbReference type="Proteomes" id="UP000266915"/>
    </source>
</evidence>
<dbReference type="EMBL" id="RKHL01000001">
    <property type="protein sequence ID" value="ROR82722.1"/>
    <property type="molecule type" value="Genomic_DNA"/>
</dbReference>
<proteinExistence type="predicted"/>
<dbReference type="AlphaFoldDB" id="A0A3N2C5F0"/>
<accession>A0A3N2C5F0</accession>
<sequence>MRPLSVRERDLLVALIARGTEHGADRAVAVSDRERWAGQLPGVMVHGMCGCGTCPSIDLTPDSGGRPAPTRQTVLEAITSNACLLLFIEDDRPTYLELAPWGEEPITEFPLVADVEF</sequence>
<keyword evidence="2" id="KW-1185">Reference proteome</keyword>
<dbReference type="Proteomes" id="UP000266915">
    <property type="component" value="Unassembled WGS sequence"/>
</dbReference>
<dbReference type="RefSeq" id="WP_085512550.1">
    <property type="nucleotide sequence ID" value="NZ_FXAP01000004.1"/>
</dbReference>
<organism evidence="1 2">
    <name type="scientific">Plantibacter flavus</name>
    <dbReference type="NCBI Taxonomy" id="150123"/>
    <lineage>
        <taxon>Bacteria</taxon>
        <taxon>Bacillati</taxon>
        <taxon>Actinomycetota</taxon>
        <taxon>Actinomycetes</taxon>
        <taxon>Micrococcales</taxon>
        <taxon>Microbacteriaceae</taxon>
        <taxon>Plantibacter</taxon>
    </lineage>
</organism>
<evidence type="ECO:0000313" key="1">
    <source>
        <dbReference type="EMBL" id="ROR82722.1"/>
    </source>
</evidence>
<comment type="caution">
    <text evidence="1">The sequence shown here is derived from an EMBL/GenBank/DDBJ whole genome shotgun (WGS) entry which is preliminary data.</text>
</comment>